<dbReference type="GO" id="GO:0006367">
    <property type="term" value="P:transcription initiation at RNA polymerase II promoter"/>
    <property type="evidence" value="ECO:0007669"/>
    <property type="project" value="InterPro"/>
</dbReference>
<dbReference type="EMBL" id="JANPWZ010000683">
    <property type="protein sequence ID" value="KAJ3573427.1"/>
    <property type="molecule type" value="Genomic_DNA"/>
</dbReference>
<dbReference type="PANTHER" id="PTHR13097">
    <property type="entry name" value="TRANSCRIPTION INITIATION FACTOR IIE, ALPHA SUBUNIT"/>
    <property type="match status" value="1"/>
</dbReference>
<dbReference type="PROSITE" id="PS51344">
    <property type="entry name" value="HTH_TFE_IIE"/>
    <property type="match status" value="1"/>
</dbReference>
<feature type="compositionally biased region" description="Basic and acidic residues" evidence="3">
    <location>
        <begin position="314"/>
        <end position="328"/>
    </location>
</feature>
<dbReference type="Proteomes" id="UP001148614">
    <property type="component" value="Unassembled WGS sequence"/>
</dbReference>
<organism evidence="5 6">
    <name type="scientific">Xylaria arbuscula</name>
    <dbReference type="NCBI Taxonomy" id="114810"/>
    <lineage>
        <taxon>Eukaryota</taxon>
        <taxon>Fungi</taxon>
        <taxon>Dikarya</taxon>
        <taxon>Ascomycota</taxon>
        <taxon>Pezizomycotina</taxon>
        <taxon>Sordariomycetes</taxon>
        <taxon>Xylariomycetidae</taxon>
        <taxon>Xylariales</taxon>
        <taxon>Xylariaceae</taxon>
        <taxon>Xylaria</taxon>
    </lineage>
</organism>
<dbReference type="Pfam" id="PF02002">
    <property type="entry name" value="TFIIE_alpha"/>
    <property type="match status" value="1"/>
</dbReference>
<feature type="compositionally biased region" description="Low complexity" evidence="3">
    <location>
        <begin position="77"/>
        <end position="90"/>
    </location>
</feature>
<dbReference type="InterPro" id="IPR024550">
    <property type="entry name" value="TFIIEa/SarR/Rpc3_HTH_dom"/>
</dbReference>
<evidence type="ECO:0000313" key="5">
    <source>
        <dbReference type="EMBL" id="KAJ3573427.1"/>
    </source>
</evidence>
<comment type="caution">
    <text evidence="5">The sequence shown here is derived from an EMBL/GenBank/DDBJ whole genome shotgun (WGS) entry which is preliminary data.</text>
</comment>
<feature type="region of interest" description="Disordered" evidence="3">
    <location>
        <begin position="234"/>
        <end position="401"/>
    </location>
</feature>
<evidence type="ECO:0000256" key="2">
    <source>
        <dbReference type="ARBA" id="ARBA00023163"/>
    </source>
</evidence>
<name>A0A9W8NFZ6_9PEZI</name>
<feature type="compositionally biased region" description="Acidic residues" evidence="3">
    <location>
        <begin position="329"/>
        <end position="348"/>
    </location>
</feature>
<evidence type="ECO:0000256" key="1">
    <source>
        <dbReference type="ARBA" id="ARBA00023015"/>
    </source>
</evidence>
<dbReference type="InterPro" id="IPR017919">
    <property type="entry name" value="TFIIE/TFIIEa_HTH"/>
</dbReference>
<evidence type="ECO:0000259" key="4">
    <source>
        <dbReference type="PROSITE" id="PS51344"/>
    </source>
</evidence>
<dbReference type="VEuPathDB" id="FungiDB:F4678DRAFT_157915"/>
<dbReference type="InterPro" id="IPR002853">
    <property type="entry name" value="TFIIE_asu"/>
</dbReference>
<feature type="domain" description="HTH TFE/IIEalpha-type" evidence="4">
    <location>
        <begin position="4"/>
        <end position="94"/>
    </location>
</feature>
<evidence type="ECO:0000256" key="3">
    <source>
        <dbReference type="SAM" id="MobiDB-lite"/>
    </source>
</evidence>
<feature type="compositionally biased region" description="Basic and acidic residues" evidence="3">
    <location>
        <begin position="372"/>
        <end position="384"/>
    </location>
</feature>
<dbReference type="InterPro" id="IPR039997">
    <property type="entry name" value="TFE"/>
</dbReference>
<reference evidence="5" key="1">
    <citation type="submission" date="2022-07" db="EMBL/GenBank/DDBJ databases">
        <title>Genome Sequence of Xylaria arbuscula.</title>
        <authorList>
            <person name="Buettner E."/>
        </authorList>
    </citation>
    <scope>NUCLEOTIDE SEQUENCE</scope>
    <source>
        <strain evidence="5">VT107</strain>
    </source>
</reference>
<dbReference type="PANTHER" id="PTHR13097:SF7">
    <property type="entry name" value="GENERAL TRANSCRIPTION FACTOR IIE SUBUNIT 1"/>
    <property type="match status" value="1"/>
</dbReference>
<evidence type="ECO:0000313" key="6">
    <source>
        <dbReference type="Proteomes" id="UP001148614"/>
    </source>
</evidence>
<proteinExistence type="predicted"/>
<feature type="compositionally biased region" description="Basic and acidic residues" evidence="3">
    <location>
        <begin position="292"/>
        <end position="307"/>
    </location>
</feature>
<feature type="region of interest" description="Disordered" evidence="3">
    <location>
        <begin position="69"/>
        <end position="103"/>
    </location>
</feature>
<feature type="compositionally biased region" description="Polar residues" evidence="3">
    <location>
        <begin position="257"/>
        <end position="273"/>
    </location>
</feature>
<sequence>MDLAQQLVRSVARTFLNSPDVDTRHVLIIDALVIHSALRDDDLSYLMSMNLKDLHRICAKLRDERLLQVSAPRTERTTTSTTARPSTPSSGRVYHLDKAVQGNAKPASEKKEYFCRRCRAEWTQMEVLDKVDPIKGFTCHRCDDVLIFDPEREAGGHEQSTKLNNQLRFITDTLPKLDAMVVPENTFETAHAAARPVIRDATNQAAPSIVVESIAKPTAVKGMANTGPQSIAVDITELEGPTESEKKAEQERKEKIAQSNALPAWHLQSTVTGASYGGPNQPAVAKADEEEDKKPSDQGDDTMHSEEVSNLFEMLKRQQAEEARRKEAEADDSDEEEDQDDEEEEFEDIVNNTGEKRQISSATTSVADTPASEERPPKKVKVEEPADEADSDDEDVAFEDV</sequence>
<dbReference type="SMART" id="SM00531">
    <property type="entry name" value="TFIIE"/>
    <property type="match status" value="1"/>
</dbReference>
<protein>
    <recommendedName>
        <fullName evidence="4">HTH TFE/IIEalpha-type domain-containing protein</fullName>
    </recommendedName>
</protein>
<dbReference type="GO" id="GO:0005673">
    <property type="term" value="C:transcription factor TFIIE complex"/>
    <property type="evidence" value="ECO:0007669"/>
    <property type="project" value="TreeGrafter"/>
</dbReference>
<keyword evidence="1" id="KW-0805">Transcription regulation</keyword>
<gene>
    <name evidence="5" type="ORF">NPX13_g4704</name>
</gene>
<feature type="compositionally biased region" description="Acidic residues" evidence="3">
    <location>
        <begin position="385"/>
        <end position="401"/>
    </location>
</feature>
<accession>A0A9W8NFZ6</accession>
<keyword evidence="6" id="KW-1185">Reference proteome</keyword>
<feature type="compositionally biased region" description="Basic and acidic residues" evidence="3">
    <location>
        <begin position="243"/>
        <end position="256"/>
    </location>
</feature>
<keyword evidence="2" id="KW-0804">Transcription</keyword>
<dbReference type="AlphaFoldDB" id="A0A9W8NFZ6"/>